<proteinExistence type="predicted"/>
<dbReference type="Proteomes" id="UP001642484">
    <property type="component" value="Unassembled WGS sequence"/>
</dbReference>
<feature type="region of interest" description="Disordered" evidence="1">
    <location>
        <begin position="29"/>
        <end position="85"/>
    </location>
</feature>
<accession>A0ABP0NXQ4</accession>
<dbReference type="Pfam" id="PF07727">
    <property type="entry name" value="RVT_2"/>
    <property type="match status" value="1"/>
</dbReference>
<feature type="compositionally biased region" description="Acidic residues" evidence="1">
    <location>
        <begin position="56"/>
        <end position="69"/>
    </location>
</feature>
<evidence type="ECO:0000256" key="1">
    <source>
        <dbReference type="SAM" id="MobiDB-lite"/>
    </source>
</evidence>
<protein>
    <recommendedName>
        <fullName evidence="2">Reverse transcriptase Ty1/copia-type domain-containing protein</fullName>
    </recommendedName>
</protein>
<dbReference type="EMBL" id="CAXAMN010022273">
    <property type="protein sequence ID" value="CAK9067972.1"/>
    <property type="molecule type" value="Genomic_DNA"/>
</dbReference>
<name>A0ABP0NXQ4_9DINO</name>
<evidence type="ECO:0000313" key="3">
    <source>
        <dbReference type="EMBL" id="CAK9067972.1"/>
    </source>
</evidence>
<evidence type="ECO:0000313" key="4">
    <source>
        <dbReference type="Proteomes" id="UP001642484"/>
    </source>
</evidence>
<organism evidence="3 4">
    <name type="scientific">Durusdinium trenchii</name>
    <dbReference type="NCBI Taxonomy" id="1381693"/>
    <lineage>
        <taxon>Eukaryota</taxon>
        <taxon>Sar</taxon>
        <taxon>Alveolata</taxon>
        <taxon>Dinophyceae</taxon>
        <taxon>Suessiales</taxon>
        <taxon>Symbiodiniaceae</taxon>
        <taxon>Durusdinium</taxon>
    </lineage>
</organism>
<keyword evidence="4" id="KW-1185">Reference proteome</keyword>
<dbReference type="InterPro" id="IPR013103">
    <property type="entry name" value="RVT_2"/>
</dbReference>
<gene>
    <name evidence="3" type="ORF">CCMP2556_LOCUS33382</name>
</gene>
<sequence length="768" mass="87924">MREWKSIRDTEEFKVPSREWIRKIGHQDFFDLDPEDLPEPSENEYTPSLPPGEFEVREEDPLPEPEEEAAAPTRRGSMDTGEDVPLDGVNVPVPDDGFFGDTAYFQDHFCQSYRWEIDITPSCDVDKDQFDSPDAYILAAVNERKKKSEVRLKELSQDDQKLFAVAKHKELKAWLHHRTIRKVAQGKIPEHAIMRCRWLFVWKSPNGSEDPSELSKDGKKAKARLIVIGYEDPNIDEVVNDAPTLSKDGRMVVLQGVASHQWPLISFDISTAFLHGKGDGRPLGLVPTPEMRDALEMTETDQIQLDGGAYGRIDAPYLWFCEFRDELVRQRCRQSPLDPCVFTYHVEGSLEGCLGIHVDDGIGGGGPKFMAMLKKVEARFKFGAFETGEFTYTGIRFKQWDDSSIEYDQIDYIEKIPPISLGKGRRDDPEALVTEEERTSFRSLIGALQYSAVHSRPDLAAKIGELHSEVTRARVKHLLLGNRVLAEAKQNRLLKNEKAVVAPVAWYSKKIPRVVRSTLGAEAAALSNSADRLLWLRVLWSTLLDPDCNWKEPEKLLAERNPGALVTDCKSAFDLLTRTAIPQCSEHRTTIECLLIRERLRNNAVVRWVSSQAMLADCLTKTMDSSVLRECLRTGRYALRDETFLLKERLSARERLKWVKQYRHEKDPSEEDVAMTMNEDGKYKHARDFWRKGARGEIIRVHVVPRFQLFTPVGSVDCPVDLIKLEAYRDTFREGGTGERDFWTGTNAHRRTTFPWTGETVFYEKRRF</sequence>
<evidence type="ECO:0000259" key="2">
    <source>
        <dbReference type="Pfam" id="PF07727"/>
    </source>
</evidence>
<comment type="caution">
    <text evidence="3">The sequence shown here is derived from an EMBL/GenBank/DDBJ whole genome shotgun (WGS) entry which is preliminary data.</text>
</comment>
<reference evidence="3 4" key="1">
    <citation type="submission" date="2024-02" db="EMBL/GenBank/DDBJ databases">
        <authorList>
            <person name="Chen Y."/>
            <person name="Shah S."/>
            <person name="Dougan E. K."/>
            <person name="Thang M."/>
            <person name="Chan C."/>
        </authorList>
    </citation>
    <scope>NUCLEOTIDE SEQUENCE [LARGE SCALE GENOMIC DNA]</scope>
</reference>
<feature type="compositionally biased region" description="Acidic residues" evidence="1">
    <location>
        <begin position="30"/>
        <end position="42"/>
    </location>
</feature>
<feature type="domain" description="Reverse transcriptase Ty1/copia-type" evidence="2">
    <location>
        <begin position="219"/>
        <end position="416"/>
    </location>
</feature>